<reference evidence="7 8" key="1">
    <citation type="submission" date="2017-08" db="EMBL/GenBank/DDBJ databases">
        <authorList>
            <person name="de Groot N.N."/>
        </authorList>
    </citation>
    <scope>NUCLEOTIDE SEQUENCE [LARGE SCALE GENOMIC DNA]</scope>
    <source>
        <strain evidence="7 8">JA575</strain>
    </source>
</reference>
<evidence type="ECO:0000256" key="4">
    <source>
        <dbReference type="SAM" id="SignalP"/>
    </source>
</evidence>
<evidence type="ECO:0000313" key="6">
    <source>
        <dbReference type="EMBL" id="RED29651.1"/>
    </source>
</evidence>
<name>A0A336JR62_9BRAD</name>
<sequence>MKINRRNLVLGSAASAALLPFATARAETKEVVIGVIYPLSGSSAQIGVDAQKAFQTAADIINNKYDFDLPLARGEGLPGLGGAKVRLVFADHQADPQKGRAEAERLITQEKVCAIVGTYQSSVAVTVSQVCERYQIPFLSADNSSPSLHRRGLKFYFRAAPHDEMFSKAMFDFFDAEKKKGKKIETLALFHEDTIFGTDSSNAQLALAKERGYKVVADIKYRANSPSLTAEVQQLKAADADVLMPSSYTTDGILLIRTMGELGYKAKNIVAQDAGFSEKALYDAVGDKIPGVISRGSFSLDLAKKRSMVGKINDMYKEKSGKDFNDYSSRQFMGLIVMADAINRAKSTDGEKIREALVATDMPGDQTIMPWKRVKFDENGQNQDADPVLLQYVGGKFVTIFPEQAAVAEAIWPMP</sequence>
<dbReference type="Gene3D" id="3.40.50.2300">
    <property type="match status" value="2"/>
</dbReference>
<dbReference type="PANTHER" id="PTHR30483:SF37">
    <property type="entry name" value="ABC TRANSPORTER SUBSTRATE-BINDING PROTEIN"/>
    <property type="match status" value="1"/>
</dbReference>
<dbReference type="Pfam" id="PF13458">
    <property type="entry name" value="Peripla_BP_6"/>
    <property type="match status" value="1"/>
</dbReference>
<feature type="signal peptide" evidence="4">
    <location>
        <begin position="1"/>
        <end position="26"/>
    </location>
</feature>
<evidence type="ECO:0000313" key="8">
    <source>
        <dbReference type="Proteomes" id="UP000252631"/>
    </source>
</evidence>
<dbReference type="PANTHER" id="PTHR30483">
    <property type="entry name" value="LEUCINE-SPECIFIC-BINDING PROTEIN"/>
    <property type="match status" value="1"/>
</dbReference>
<accession>A0A336JR62</accession>
<evidence type="ECO:0000259" key="5">
    <source>
        <dbReference type="Pfam" id="PF13458"/>
    </source>
</evidence>
<evidence type="ECO:0000256" key="1">
    <source>
        <dbReference type="ARBA" id="ARBA00010062"/>
    </source>
</evidence>
<protein>
    <submittedName>
        <fullName evidence="7">Amino acid/amide ABC transporter substrate-binding protein (HAAT family)</fullName>
    </submittedName>
</protein>
<feature type="domain" description="Leucine-binding protein" evidence="5">
    <location>
        <begin position="31"/>
        <end position="382"/>
    </location>
</feature>
<reference evidence="6 9" key="2">
    <citation type="submission" date="2018-07" db="EMBL/GenBank/DDBJ databases">
        <title>Genomic Encyclopedia of Archaeal and Bacterial Type Strains, Phase II (KMG-II): from individual species to whole genera.</title>
        <authorList>
            <person name="Goeker M."/>
        </authorList>
    </citation>
    <scope>NUCLEOTIDE SEQUENCE [LARGE SCALE GENOMIC DNA]</scope>
    <source>
        <strain evidence="6 9">JA575</strain>
    </source>
</reference>
<comment type="similarity">
    <text evidence="1">Belongs to the leucine-binding protein family.</text>
</comment>
<organism evidence="7 8">
    <name type="scientific">Rhodopseudomonas pentothenatexigens</name>
    <dbReference type="NCBI Taxonomy" id="999699"/>
    <lineage>
        <taxon>Bacteria</taxon>
        <taxon>Pseudomonadati</taxon>
        <taxon>Pseudomonadota</taxon>
        <taxon>Alphaproteobacteria</taxon>
        <taxon>Hyphomicrobiales</taxon>
        <taxon>Nitrobacteraceae</taxon>
        <taxon>Rhodopseudomonas</taxon>
    </lineage>
</organism>
<dbReference type="Proteomes" id="UP000252631">
    <property type="component" value="Unassembled WGS sequence"/>
</dbReference>
<gene>
    <name evidence="6" type="ORF">BJ125_11810</name>
    <name evidence="7" type="ORF">SAMN05892882_11810</name>
</gene>
<dbReference type="CDD" id="cd06340">
    <property type="entry name" value="PBP1_ABC_ligand_binding-like"/>
    <property type="match status" value="1"/>
</dbReference>
<dbReference type="SUPFAM" id="SSF53822">
    <property type="entry name" value="Periplasmic binding protein-like I"/>
    <property type="match status" value="1"/>
</dbReference>
<dbReference type="EMBL" id="UFQQ01000018">
    <property type="protein sequence ID" value="SSW92257.1"/>
    <property type="molecule type" value="Genomic_DNA"/>
</dbReference>
<evidence type="ECO:0000256" key="2">
    <source>
        <dbReference type="ARBA" id="ARBA00022729"/>
    </source>
</evidence>
<dbReference type="EMBL" id="QRDT01000018">
    <property type="protein sequence ID" value="RED29651.1"/>
    <property type="molecule type" value="Genomic_DNA"/>
</dbReference>
<dbReference type="PROSITE" id="PS51318">
    <property type="entry name" value="TAT"/>
    <property type="match status" value="1"/>
</dbReference>
<keyword evidence="2 4" id="KW-0732">Signal</keyword>
<proteinExistence type="inferred from homology"/>
<dbReference type="Proteomes" id="UP000256343">
    <property type="component" value="Unassembled WGS sequence"/>
</dbReference>
<dbReference type="InterPro" id="IPR028082">
    <property type="entry name" value="Peripla_BP_I"/>
</dbReference>
<dbReference type="InterPro" id="IPR006311">
    <property type="entry name" value="TAT_signal"/>
</dbReference>
<dbReference type="OrthoDB" id="7855203at2"/>
<evidence type="ECO:0000256" key="3">
    <source>
        <dbReference type="ARBA" id="ARBA00022970"/>
    </source>
</evidence>
<dbReference type="AlphaFoldDB" id="A0A336JR62"/>
<evidence type="ECO:0000313" key="9">
    <source>
        <dbReference type="Proteomes" id="UP000256343"/>
    </source>
</evidence>
<evidence type="ECO:0000313" key="7">
    <source>
        <dbReference type="EMBL" id="SSW92257.1"/>
    </source>
</evidence>
<dbReference type="InterPro" id="IPR051010">
    <property type="entry name" value="BCAA_transport"/>
</dbReference>
<keyword evidence="3" id="KW-0813">Transport</keyword>
<dbReference type="RefSeq" id="WP_114359481.1">
    <property type="nucleotide sequence ID" value="NZ_QRDT01000018.1"/>
</dbReference>
<feature type="chain" id="PRO_5016298127" evidence="4">
    <location>
        <begin position="27"/>
        <end position="415"/>
    </location>
</feature>
<keyword evidence="3" id="KW-0029">Amino-acid transport</keyword>
<keyword evidence="9" id="KW-1185">Reference proteome</keyword>
<dbReference type="GO" id="GO:0006865">
    <property type="term" value="P:amino acid transport"/>
    <property type="evidence" value="ECO:0007669"/>
    <property type="project" value="UniProtKB-KW"/>
</dbReference>
<dbReference type="InterPro" id="IPR028081">
    <property type="entry name" value="Leu-bd"/>
</dbReference>